<name>A0ABS9WXU4_9GAMM</name>
<dbReference type="RefSeq" id="WP_242283527.1">
    <property type="nucleotide sequence ID" value="NZ_JAKKSL010000001.1"/>
</dbReference>
<sequence length="134" mass="15367">MKKEQVPQDSCKSYDGHKKLIYAVDENGHYQGVQSSGWEVEGFATEMAVQALDEQLNDMKKALLAGTVSPIAYYLPLYRFDLMSLAHASGFFQWQIKRHMKPEIFAKLSDKKLTKYCEAFNISLEDLKQPVIKE</sequence>
<dbReference type="EMBL" id="JAKKSL010000001">
    <property type="protein sequence ID" value="MCI2282645.1"/>
    <property type="molecule type" value="Genomic_DNA"/>
</dbReference>
<proteinExistence type="predicted"/>
<dbReference type="Proteomes" id="UP001139646">
    <property type="component" value="Unassembled WGS sequence"/>
</dbReference>
<gene>
    <name evidence="1" type="ORF">L3081_03525</name>
</gene>
<keyword evidence="2" id="KW-1185">Reference proteome</keyword>
<evidence type="ECO:0000313" key="1">
    <source>
        <dbReference type="EMBL" id="MCI2282645.1"/>
    </source>
</evidence>
<comment type="caution">
    <text evidence="1">The sequence shown here is derived from an EMBL/GenBank/DDBJ whole genome shotgun (WGS) entry which is preliminary data.</text>
</comment>
<reference evidence="1" key="1">
    <citation type="submission" date="2022-01" db="EMBL/GenBank/DDBJ databases">
        <title>Colwellia maritima, isolated from seawater.</title>
        <authorList>
            <person name="Kristyanto S."/>
            <person name="Jung J."/>
            <person name="Jeon C.O."/>
        </authorList>
    </citation>
    <scope>NUCLEOTIDE SEQUENCE</scope>
    <source>
        <strain evidence="1">MSW7</strain>
    </source>
</reference>
<accession>A0ABS9WXU4</accession>
<evidence type="ECO:0000313" key="2">
    <source>
        <dbReference type="Proteomes" id="UP001139646"/>
    </source>
</evidence>
<protein>
    <submittedName>
        <fullName evidence="1">Uncharacterized protein</fullName>
    </submittedName>
</protein>
<organism evidence="1 2">
    <name type="scientific">Colwellia maritima</name>
    <dbReference type="NCBI Taxonomy" id="2912588"/>
    <lineage>
        <taxon>Bacteria</taxon>
        <taxon>Pseudomonadati</taxon>
        <taxon>Pseudomonadota</taxon>
        <taxon>Gammaproteobacteria</taxon>
        <taxon>Alteromonadales</taxon>
        <taxon>Colwelliaceae</taxon>
        <taxon>Colwellia</taxon>
    </lineage>
</organism>